<dbReference type="CDD" id="cd00268">
    <property type="entry name" value="DEADc"/>
    <property type="match status" value="1"/>
</dbReference>
<dbReference type="InterPro" id="IPR011545">
    <property type="entry name" value="DEAD/DEAH_box_helicase_dom"/>
</dbReference>
<dbReference type="InterPro" id="IPR050079">
    <property type="entry name" value="DEAD_box_RNA_helicase"/>
</dbReference>
<dbReference type="PROSITE" id="PS51194">
    <property type="entry name" value="HELICASE_CTER"/>
    <property type="match status" value="1"/>
</dbReference>
<dbReference type="PANTHER" id="PTHR47959">
    <property type="entry name" value="ATP-DEPENDENT RNA HELICASE RHLE-RELATED"/>
    <property type="match status" value="1"/>
</dbReference>
<dbReference type="PANTHER" id="PTHR47959:SF1">
    <property type="entry name" value="ATP-DEPENDENT RNA HELICASE DBPA"/>
    <property type="match status" value="1"/>
</dbReference>
<organism evidence="9">
    <name type="scientific">Aureoumbra lagunensis</name>
    <dbReference type="NCBI Taxonomy" id="44058"/>
    <lineage>
        <taxon>Eukaryota</taxon>
        <taxon>Sar</taxon>
        <taxon>Stramenopiles</taxon>
        <taxon>Ochrophyta</taxon>
        <taxon>Pelagophyceae</taxon>
        <taxon>Pelagomonadales</taxon>
        <taxon>Aureoumbra</taxon>
    </lineage>
</organism>
<dbReference type="Pfam" id="PF00270">
    <property type="entry name" value="DEAD"/>
    <property type="match status" value="1"/>
</dbReference>
<evidence type="ECO:0000259" key="8">
    <source>
        <dbReference type="PROSITE" id="PS51194"/>
    </source>
</evidence>
<feature type="chain" id="PRO_5030945578" description="RNA helicase" evidence="6">
    <location>
        <begin position="26"/>
        <end position="650"/>
    </location>
</feature>
<dbReference type="InterPro" id="IPR001650">
    <property type="entry name" value="Helicase_C-like"/>
</dbReference>
<dbReference type="EMBL" id="HBIJ01014185">
    <property type="protein sequence ID" value="CAE0368754.1"/>
    <property type="molecule type" value="Transcribed_RNA"/>
</dbReference>
<dbReference type="SMART" id="SM00490">
    <property type="entry name" value="HELICc"/>
    <property type="match status" value="1"/>
</dbReference>
<dbReference type="GO" id="GO:0003676">
    <property type="term" value="F:nucleic acid binding"/>
    <property type="evidence" value="ECO:0007669"/>
    <property type="project" value="InterPro"/>
</dbReference>
<dbReference type="SMART" id="SM00487">
    <property type="entry name" value="DEXDc"/>
    <property type="match status" value="1"/>
</dbReference>
<accession>A0A7S3JXY2</accession>
<feature type="domain" description="Helicase ATP-binding" evidence="7">
    <location>
        <begin position="70"/>
        <end position="262"/>
    </location>
</feature>
<keyword evidence="6" id="KW-0732">Signal</keyword>
<dbReference type="PROSITE" id="PS51192">
    <property type="entry name" value="HELICASE_ATP_BIND_1"/>
    <property type="match status" value="1"/>
</dbReference>
<keyword evidence="1" id="KW-0547">Nucleotide-binding</keyword>
<feature type="signal peptide" evidence="6">
    <location>
        <begin position="1"/>
        <end position="25"/>
    </location>
</feature>
<evidence type="ECO:0000256" key="4">
    <source>
        <dbReference type="ARBA" id="ARBA00022840"/>
    </source>
</evidence>
<dbReference type="InterPro" id="IPR014001">
    <property type="entry name" value="Helicase_ATP-bd"/>
</dbReference>
<evidence type="ECO:0000256" key="6">
    <source>
        <dbReference type="SAM" id="SignalP"/>
    </source>
</evidence>
<evidence type="ECO:0000259" key="7">
    <source>
        <dbReference type="PROSITE" id="PS51192"/>
    </source>
</evidence>
<dbReference type="GO" id="GO:0003724">
    <property type="term" value="F:RNA helicase activity"/>
    <property type="evidence" value="ECO:0007669"/>
    <property type="project" value="TreeGrafter"/>
</dbReference>
<feature type="compositionally biased region" description="Basic residues" evidence="5">
    <location>
        <begin position="632"/>
        <end position="650"/>
    </location>
</feature>
<dbReference type="GO" id="GO:0005524">
    <property type="term" value="F:ATP binding"/>
    <property type="evidence" value="ECO:0007669"/>
    <property type="project" value="UniProtKB-KW"/>
</dbReference>
<feature type="region of interest" description="Disordered" evidence="5">
    <location>
        <begin position="612"/>
        <end position="650"/>
    </location>
</feature>
<dbReference type="SUPFAM" id="SSF52540">
    <property type="entry name" value="P-loop containing nucleoside triphosphate hydrolases"/>
    <property type="match status" value="1"/>
</dbReference>
<dbReference type="GO" id="GO:0005829">
    <property type="term" value="C:cytosol"/>
    <property type="evidence" value="ECO:0007669"/>
    <property type="project" value="TreeGrafter"/>
</dbReference>
<evidence type="ECO:0000256" key="2">
    <source>
        <dbReference type="ARBA" id="ARBA00022801"/>
    </source>
</evidence>
<evidence type="ECO:0000256" key="1">
    <source>
        <dbReference type="ARBA" id="ARBA00022741"/>
    </source>
</evidence>
<dbReference type="Gene3D" id="3.40.50.300">
    <property type="entry name" value="P-loop containing nucleotide triphosphate hydrolases"/>
    <property type="match status" value="2"/>
</dbReference>
<proteinExistence type="predicted"/>
<name>A0A7S3JXY2_9STRA</name>
<evidence type="ECO:0008006" key="10">
    <source>
        <dbReference type="Google" id="ProtNLM"/>
    </source>
</evidence>
<dbReference type="InterPro" id="IPR044742">
    <property type="entry name" value="DEAD/DEAH_RhlB"/>
</dbReference>
<keyword evidence="4" id="KW-0067">ATP-binding</keyword>
<dbReference type="GO" id="GO:0016787">
    <property type="term" value="F:hydrolase activity"/>
    <property type="evidence" value="ECO:0007669"/>
    <property type="project" value="UniProtKB-KW"/>
</dbReference>
<reference evidence="9" key="1">
    <citation type="submission" date="2021-01" db="EMBL/GenBank/DDBJ databases">
        <authorList>
            <person name="Corre E."/>
            <person name="Pelletier E."/>
            <person name="Niang G."/>
            <person name="Scheremetjew M."/>
            <person name="Finn R."/>
            <person name="Kale V."/>
            <person name="Holt S."/>
            <person name="Cochrane G."/>
            <person name="Meng A."/>
            <person name="Brown T."/>
            <person name="Cohen L."/>
        </authorList>
    </citation>
    <scope>NUCLEOTIDE SEQUENCE</scope>
    <source>
        <strain evidence="9">CCMP1510</strain>
    </source>
</reference>
<evidence type="ECO:0000313" key="9">
    <source>
        <dbReference type="EMBL" id="CAE0368754.1"/>
    </source>
</evidence>
<evidence type="ECO:0000256" key="3">
    <source>
        <dbReference type="ARBA" id="ARBA00022806"/>
    </source>
</evidence>
<protein>
    <recommendedName>
        <fullName evidence="10">RNA helicase</fullName>
    </recommendedName>
</protein>
<dbReference type="CDD" id="cd18787">
    <property type="entry name" value="SF2_C_DEAD"/>
    <property type="match status" value="1"/>
</dbReference>
<feature type="domain" description="Helicase C-terminal" evidence="8">
    <location>
        <begin position="294"/>
        <end position="456"/>
    </location>
</feature>
<evidence type="ECO:0000256" key="5">
    <source>
        <dbReference type="SAM" id="MobiDB-lite"/>
    </source>
</evidence>
<keyword evidence="3" id="KW-0347">Helicase</keyword>
<gene>
    <name evidence="9" type="ORF">ALAG00032_LOCUS9517</name>
</gene>
<dbReference type="InterPro" id="IPR027417">
    <property type="entry name" value="P-loop_NTPase"/>
</dbReference>
<keyword evidence="2" id="KW-0378">Hydrolase</keyword>
<dbReference type="Pfam" id="PF00271">
    <property type="entry name" value="Helicase_C"/>
    <property type="match status" value="1"/>
</dbReference>
<dbReference type="AlphaFoldDB" id="A0A7S3JXY2"/>
<sequence>MVMKKREQVFALLLHLQCLLFPVDALLFMQQERLRSLHLCAWNEELPESVVSSLADRGVTQMLPVQQSAWKVVKERLDAVISSPTATGKTLAYVVPLIARLVDEEALKKEALKEETKKRSIPMPRVVVLAPSRELVQQIGREFSFVAKAFGEEGCLATAVACGGMPMERSVAGLRARGGADVVVATPGRLAELLRAKQLSFRKLETLVLDEADALLDEDDVPEVRRFLDGMENDYQLLLFSATITDKVRSFARGLMELDHSAGQVDILASRRAKLNHFALAASETEWSVLCADLLLTRLENTSTAIVFVRTIAMAQELSDYLTRALRHSRVLALHSDLAPAARKRAVYHLSNTEQYSTILVATDIAARGLDLPGVDLVLQLGLPRQRGRDGTLDTDLYAHRSGRAGREANSTSTSIVLFDPTNAENKLLPHLLEFLNSTYQYSMQLILPPSSFDLAQAASALATNLCARVSAETLDTFSTSDQLNSQYLPTSAIVVLAGLDCLPTGTIASSRLTSRSLLTARTVDRTLCLRPNRQQSYESIILSASAVTRAFKLLGSGKVPSVKLVHGAAYLDFPAHRAHAIRENAIRNPDLLPPKFELLLLPEEDPDHVFPWIEYSTSPSDSSGDESPRKSPPRKKLLKTKSRRGTHST</sequence>